<dbReference type="RefSeq" id="WP_085099946.1">
    <property type="nucleotide sequence ID" value="NZ_LQPK01000005.1"/>
</dbReference>
<evidence type="ECO:0000313" key="1">
    <source>
        <dbReference type="EMBL" id="ORW33231.1"/>
    </source>
</evidence>
<keyword evidence="2" id="KW-1185">Reference proteome</keyword>
<dbReference type="EMBL" id="LQPK01000005">
    <property type="protein sequence ID" value="ORW33231.1"/>
    <property type="molecule type" value="Genomic_DNA"/>
</dbReference>
<evidence type="ECO:0000313" key="2">
    <source>
        <dbReference type="Proteomes" id="UP000193801"/>
    </source>
</evidence>
<reference evidence="1 2" key="1">
    <citation type="journal article" date="2015" name="Emerg. Microbes Infect.">
        <title>Characterization of 17 strains belonging to the Mycobacterium simiae complex and description of Mycobacterium paraense sp. nov.</title>
        <authorList>
            <person name="Fusco da Costa A.R."/>
            <person name="Fedrizzi T."/>
            <person name="Lopes M.L."/>
            <person name="Pecorari M."/>
            <person name="Oliveira da Costa W.L."/>
            <person name="Giacobazzi E."/>
            <person name="da Costa Bahia J.R."/>
            <person name="De Sanctis V."/>
            <person name="Batista Lima K.V."/>
            <person name="Bertorelli R."/>
            <person name="Grottola A."/>
            <person name="Fabio A."/>
            <person name="Mariottini A."/>
            <person name="Ferretti P."/>
            <person name="Di Leva F."/>
            <person name="Fregni Serpini G."/>
            <person name="Tagliazucchi S."/>
            <person name="Rumpianesi F."/>
            <person name="Jousson O."/>
            <person name="Segata N."/>
            <person name="Tortoli E."/>
        </authorList>
    </citation>
    <scope>NUCLEOTIDE SEQUENCE [LARGE SCALE GENOMIC DNA]</scope>
    <source>
        <strain evidence="1 2">FI-07156</strain>
    </source>
</reference>
<gene>
    <name evidence="1" type="ORF">AWB91_08880</name>
</gene>
<name>A0ABX3VT92_9MYCO</name>
<organism evidence="1 2">
    <name type="scientific">Mycobacterium paraense</name>
    <dbReference type="NCBI Taxonomy" id="767916"/>
    <lineage>
        <taxon>Bacteria</taxon>
        <taxon>Bacillati</taxon>
        <taxon>Actinomycetota</taxon>
        <taxon>Actinomycetes</taxon>
        <taxon>Mycobacteriales</taxon>
        <taxon>Mycobacteriaceae</taxon>
        <taxon>Mycobacterium</taxon>
        <taxon>Mycobacterium simiae complex</taxon>
    </lineage>
</organism>
<proteinExistence type="predicted"/>
<comment type="caution">
    <text evidence="1">The sequence shown here is derived from an EMBL/GenBank/DDBJ whole genome shotgun (WGS) entry which is preliminary data.</text>
</comment>
<protein>
    <submittedName>
        <fullName evidence="1">Uncharacterized protein</fullName>
    </submittedName>
</protein>
<dbReference type="Proteomes" id="UP000193801">
    <property type="component" value="Unassembled WGS sequence"/>
</dbReference>
<sequence>MTYNLEAGFVRIDGATTAGAFVTADGRVEVRIVRGTDSTGAPRVVATLPPMLPTVAMQMAHLLRDAGRRILEAQKTPTPTEQTQS</sequence>
<accession>A0ABX3VT92</accession>